<dbReference type="AlphaFoldDB" id="A0AAV2HR74"/>
<dbReference type="EMBL" id="CAXITT010000229">
    <property type="protein sequence ID" value="CAL1536424.1"/>
    <property type="molecule type" value="Genomic_DNA"/>
</dbReference>
<keyword evidence="1" id="KW-0812">Transmembrane</keyword>
<proteinExistence type="predicted"/>
<protein>
    <submittedName>
        <fullName evidence="2">Uncharacterized protein</fullName>
    </submittedName>
</protein>
<organism evidence="2 3">
    <name type="scientific">Lymnaea stagnalis</name>
    <name type="common">Great pond snail</name>
    <name type="synonym">Helix stagnalis</name>
    <dbReference type="NCBI Taxonomy" id="6523"/>
    <lineage>
        <taxon>Eukaryota</taxon>
        <taxon>Metazoa</taxon>
        <taxon>Spiralia</taxon>
        <taxon>Lophotrochozoa</taxon>
        <taxon>Mollusca</taxon>
        <taxon>Gastropoda</taxon>
        <taxon>Heterobranchia</taxon>
        <taxon>Euthyneura</taxon>
        <taxon>Panpulmonata</taxon>
        <taxon>Hygrophila</taxon>
        <taxon>Lymnaeoidea</taxon>
        <taxon>Lymnaeidae</taxon>
        <taxon>Lymnaea</taxon>
    </lineage>
</organism>
<evidence type="ECO:0000313" key="2">
    <source>
        <dbReference type="EMBL" id="CAL1536424.1"/>
    </source>
</evidence>
<name>A0AAV2HR74_LYMST</name>
<evidence type="ECO:0000313" key="3">
    <source>
        <dbReference type="Proteomes" id="UP001497497"/>
    </source>
</evidence>
<keyword evidence="3" id="KW-1185">Reference proteome</keyword>
<accession>A0AAV2HR74</accession>
<feature type="transmembrane region" description="Helical" evidence="1">
    <location>
        <begin position="50"/>
        <end position="68"/>
    </location>
</feature>
<sequence length="161" mass="17489">MSGLYNVDKEACWTSAPQIASRICQSYFWISTSGLLLVEMTCTTAKRGRMVMMVMTPLLLMMIAPGTAQAVGSPQGPRAPRWLGPIKNPGWPIPPIPVTLPFTIPTGIPPMPSLPPLPDIKIEEICKKIIKSLGQQLCDKFGIGECVCNTLVNYPLSFVCG</sequence>
<keyword evidence="1" id="KW-0472">Membrane</keyword>
<keyword evidence="1" id="KW-1133">Transmembrane helix</keyword>
<evidence type="ECO:0000256" key="1">
    <source>
        <dbReference type="SAM" id="Phobius"/>
    </source>
</evidence>
<comment type="caution">
    <text evidence="2">The sequence shown here is derived from an EMBL/GenBank/DDBJ whole genome shotgun (WGS) entry which is preliminary data.</text>
</comment>
<dbReference type="Proteomes" id="UP001497497">
    <property type="component" value="Unassembled WGS sequence"/>
</dbReference>
<reference evidence="2 3" key="1">
    <citation type="submission" date="2024-04" db="EMBL/GenBank/DDBJ databases">
        <authorList>
            <consortium name="Genoscope - CEA"/>
            <person name="William W."/>
        </authorList>
    </citation>
    <scope>NUCLEOTIDE SEQUENCE [LARGE SCALE GENOMIC DNA]</scope>
</reference>
<gene>
    <name evidence="2" type="ORF">GSLYS_00010337001</name>
</gene>